<dbReference type="GO" id="GO:0006302">
    <property type="term" value="P:double-strand break repair"/>
    <property type="evidence" value="ECO:0007669"/>
    <property type="project" value="TreeGrafter"/>
</dbReference>
<evidence type="ECO:0000313" key="4">
    <source>
        <dbReference type="Proteomes" id="UP000269375"/>
    </source>
</evidence>
<dbReference type="InterPro" id="IPR041685">
    <property type="entry name" value="AAA_GajA/Old/RecF-like"/>
</dbReference>
<reference evidence="3 5" key="2">
    <citation type="submission" date="2019-03" db="EMBL/GenBank/DDBJ databases">
        <title>Genomic Encyclopedia of Archaeal and Bacterial Type Strains, Phase II (KMG-II): from individual species to whole genera.</title>
        <authorList>
            <person name="Goeker M."/>
        </authorList>
    </citation>
    <scope>NUCLEOTIDE SEQUENCE [LARGE SCALE GENOMIC DNA]</scope>
    <source>
        <strain evidence="3 5">DSM 15235</strain>
    </source>
</reference>
<dbReference type="PANTHER" id="PTHR32182">
    <property type="entry name" value="DNA REPLICATION AND REPAIR PROTEIN RECF"/>
    <property type="match status" value="1"/>
</dbReference>
<sequence length="619" mass="71672">MELLYIYIKQYKSISKIGINLSNEFKFQFDENENELIVSRAEHYISEFFGANITNLTAIIGENGAGKTTVLRYIIECLSGGIHNHHDENSIVVFRKGTQIFYFSTREININLSSGISKLKRVLNTEDIKYSAITIFLSNTFDPTSYYTNDYLHGQLGETKNLSSQYLLYADYQNRTGEDAFRTNLTYEQRFSAFAAEEMIRMVRLLRWVGQKEAKGVPFPVNPPSYLNISLIFNENEEYKSILKKLQNASESYFNVRKSERNKFLINAFIASISYILNEIKFIVGEDIIKSTHESVPKRVLNYLNTHKYRDTTDKNSIVPEIHDIFYSILREDEYGILNKTISAIQGFLEGLDKFVHGRNINVLRESSLISIELPKANKKDLENLIEEYYEAKGISSYVDFFFSHSPGTNSSLSSGEYALLLIFSRLNSVKIDSKNPFIILIDEAELALHPQWQKQFIYHFVDFIETRFTNHKVQIILTAHSPFILSDLPSNCIVLLKKKDGKTIISDSLQSVKETFGANIHELFTDAFFLQDGLMGEFSRKKISDLIHEIREENRISLEDFESKFKNRIEIIGEQFLKAKILELVAEKSDVQLIDRIIDRRNSEIEVLRQIRNRKKDD</sequence>
<evidence type="ECO:0000313" key="2">
    <source>
        <dbReference type="EMBL" id="ROH99522.1"/>
    </source>
</evidence>
<name>A0A3N0W3D1_9FLAO</name>
<dbReference type="InterPro" id="IPR027417">
    <property type="entry name" value="P-loop_NTPase"/>
</dbReference>
<dbReference type="EMBL" id="SOQW01000001">
    <property type="protein sequence ID" value="TDX95573.1"/>
    <property type="molecule type" value="Genomic_DNA"/>
</dbReference>
<organism evidence="2 4">
    <name type="scientific">Chryseobacterium daecheongense</name>
    <dbReference type="NCBI Taxonomy" id="192389"/>
    <lineage>
        <taxon>Bacteria</taxon>
        <taxon>Pseudomonadati</taxon>
        <taxon>Bacteroidota</taxon>
        <taxon>Flavobacteriia</taxon>
        <taxon>Flavobacteriales</taxon>
        <taxon>Weeksellaceae</taxon>
        <taxon>Chryseobacterium group</taxon>
        <taxon>Chryseobacterium</taxon>
    </lineage>
</organism>
<dbReference type="Proteomes" id="UP000295709">
    <property type="component" value="Unassembled WGS sequence"/>
</dbReference>
<dbReference type="RefSeq" id="WP_123261236.1">
    <property type="nucleotide sequence ID" value="NZ_RJTX01000001.1"/>
</dbReference>
<proteinExistence type="predicted"/>
<dbReference type="Pfam" id="PF13175">
    <property type="entry name" value="AAA_15"/>
    <property type="match status" value="1"/>
</dbReference>
<feature type="domain" description="AAA+ ATPase" evidence="1">
    <location>
        <begin position="53"/>
        <end position="501"/>
    </location>
</feature>
<dbReference type="Proteomes" id="UP000269375">
    <property type="component" value="Unassembled WGS sequence"/>
</dbReference>
<gene>
    <name evidence="3" type="ORF">BCF50_1355</name>
    <name evidence="2" type="ORF">EGI05_01105</name>
</gene>
<dbReference type="InterPro" id="IPR003593">
    <property type="entry name" value="AAA+_ATPase"/>
</dbReference>
<reference evidence="2 4" key="1">
    <citation type="submission" date="2018-11" db="EMBL/GenBank/DDBJ databases">
        <title>Proposal to divide the Flavobacteriaceae and reorganize its genera based on Amino Acid Identity values calculated from whole genome sequences.</title>
        <authorList>
            <person name="Nicholson A.C."/>
            <person name="Gulvik C.A."/>
            <person name="Whitney A.M."/>
            <person name="Humrighouse B.W."/>
            <person name="Bell M."/>
            <person name="Holmes B."/>
            <person name="Steigerwalt A."/>
            <person name="Villarma A."/>
            <person name="Sheth M."/>
            <person name="Batra D."/>
            <person name="Pryor J."/>
            <person name="Bernardet J.-F."/>
            <person name="Hugo C."/>
            <person name="Kampfer P."/>
            <person name="Newman J."/>
            <person name="Mcquiston J.R."/>
        </authorList>
    </citation>
    <scope>NUCLEOTIDE SEQUENCE [LARGE SCALE GENOMIC DNA]</scope>
    <source>
        <strain evidence="2 4">DSM 15235</strain>
    </source>
</reference>
<dbReference type="SUPFAM" id="SSF52540">
    <property type="entry name" value="P-loop containing nucleoside triphosphate hydrolases"/>
    <property type="match status" value="1"/>
</dbReference>
<evidence type="ECO:0000313" key="5">
    <source>
        <dbReference type="Proteomes" id="UP000295709"/>
    </source>
</evidence>
<dbReference type="Gene3D" id="3.40.50.300">
    <property type="entry name" value="P-loop containing nucleotide triphosphate hydrolases"/>
    <property type="match status" value="1"/>
</dbReference>
<comment type="caution">
    <text evidence="2">The sequence shown here is derived from an EMBL/GenBank/DDBJ whole genome shotgun (WGS) entry which is preliminary data.</text>
</comment>
<accession>A0A3N0W3D1</accession>
<evidence type="ECO:0000313" key="3">
    <source>
        <dbReference type="EMBL" id="TDX95573.1"/>
    </source>
</evidence>
<dbReference type="OrthoDB" id="9815944at2"/>
<dbReference type="AlphaFoldDB" id="A0A3N0W3D1"/>
<dbReference type="PANTHER" id="PTHR32182:SF23">
    <property type="entry name" value="ATP BINDING PROTEIN"/>
    <property type="match status" value="1"/>
</dbReference>
<dbReference type="GO" id="GO:0000731">
    <property type="term" value="P:DNA synthesis involved in DNA repair"/>
    <property type="evidence" value="ECO:0007669"/>
    <property type="project" value="TreeGrafter"/>
</dbReference>
<dbReference type="EMBL" id="RJTX01000001">
    <property type="protein sequence ID" value="ROH99522.1"/>
    <property type="molecule type" value="Genomic_DNA"/>
</dbReference>
<protein>
    <submittedName>
        <fullName evidence="3">AAA ATPase-like protein</fullName>
    </submittedName>
</protein>
<keyword evidence="5" id="KW-1185">Reference proteome</keyword>
<dbReference type="SMART" id="SM00382">
    <property type="entry name" value="AAA"/>
    <property type="match status" value="1"/>
</dbReference>
<evidence type="ECO:0000259" key="1">
    <source>
        <dbReference type="SMART" id="SM00382"/>
    </source>
</evidence>